<dbReference type="AlphaFoldDB" id="A0A1I5DWM8"/>
<dbReference type="InterPro" id="IPR035571">
    <property type="entry name" value="UPF0234-like_C"/>
</dbReference>
<dbReference type="PANTHER" id="PTHR38769">
    <property type="entry name" value="UPF0381 PROTEIN YFCZ-RELATED"/>
    <property type="match status" value="1"/>
</dbReference>
<keyword evidence="3" id="KW-1185">Reference proteome</keyword>
<organism evidence="2 3">
    <name type="scientific">Xenorhabdus japonica</name>
    <dbReference type="NCBI Taxonomy" id="53341"/>
    <lineage>
        <taxon>Bacteria</taxon>
        <taxon>Pseudomonadati</taxon>
        <taxon>Pseudomonadota</taxon>
        <taxon>Gammaproteobacteria</taxon>
        <taxon>Enterobacterales</taxon>
        <taxon>Morganellaceae</taxon>
        <taxon>Xenorhabdus</taxon>
    </lineage>
</organism>
<name>A0A1I5DWM8_9GAMM</name>
<dbReference type="Pfam" id="PF04175">
    <property type="entry name" value="DUF406"/>
    <property type="match status" value="1"/>
</dbReference>
<evidence type="ECO:0000256" key="1">
    <source>
        <dbReference type="ARBA" id="ARBA00006201"/>
    </source>
</evidence>
<dbReference type="InterPro" id="IPR005272">
    <property type="entry name" value="DUF406"/>
</dbReference>
<evidence type="ECO:0000313" key="2">
    <source>
        <dbReference type="EMBL" id="SFO03626.1"/>
    </source>
</evidence>
<proteinExistence type="inferred from homology"/>
<dbReference type="GO" id="GO:0005829">
    <property type="term" value="C:cytosol"/>
    <property type="evidence" value="ECO:0007669"/>
    <property type="project" value="TreeGrafter"/>
</dbReference>
<reference evidence="3" key="1">
    <citation type="submission" date="2016-10" db="EMBL/GenBank/DDBJ databases">
        <authorList>
            <person name="Varghese N."/>
            <person name="Submissions S."/>
        </authorList>
    </citation>
    <scope>NUCLEOTIDE SEQUENCE [LARGE SCALE GENOMIC DNA]</scope>
    <source>
        <strain evidence="3">DSM 16522</strain>
    </source>
</reference>
<dbReference type="Proteomes" id="UP000199011">
    <property type="component" value="Unassembled WGS sequence"/>
</dbReference>
<accession>A0A1I5DWM8</accession>
<dbReference type="RefSeq" id="WP_092520893.1">
    <property type="nucleotide sequence ID" value="NZ_CAWRAH010000027.1"/>
</dbReference>
<dbReference type="PANTHER" id="PTHR38769:SF1">
    <property type="entry name" value="UPF0381 PROTEIN YFCZ-RELATED"/>
    <property type="match status" value="1"/>
</dbReference>
<dbReference type="STRING" id="53341.SAMN05421579_14717"/>
<dbReference type="Gene3D" id="3.30.70.860">
    <property type="match status" value="1"/>
</dbReference>
<evidence type="ECO:0008006" key="4">
    <source>
        <dbReference type="Google" id="ProtNLM"/>
    </source>
</evidence>
<dbReference type="OrthoDB" id="6198608at2"/>
<evidence type="ECO:0000313" key="3">
    <source>
        <dbReference type="Proteomes" id="UP000199011"/>
    </source>
</evidence>
<comment type="similarity">
    <text evidence="1">Belongs to the UPF0381 family.</text>
</comment>
<dbReference type="NCBIfam" id="TIGR00743">
    <property type="entry name" value="DUF406 family protein"/>
    <property type="match status" value="1"/>
</dbReference>
<sequence length="98" mass="10809">MPDAINRCNAEETAACCCVDVGTVIDNEDCTASYQCVFASEQEAELMLNALIKKAKEVESDPCVIRHNIKEVEGEMQLSVDFTFSCQAEALIFQLGLR</sequence>
<dbReference type="EMBL" id="FOVO01000047">
    <property type="protein sequence ID" value="SFO03626.1"/>
    <property type="molecule type" value="Genomic_DNA"/>
</dbReference>
<gene>
    <name evidence="2" type="ORF">SAMN05421579_14717</name>
</gene>
<protein>
    <recommendedName>
        <fullName evidence="4">DUF406 family protein</fullName>
    </recommendedName>
</protein>